<keyword evidence="2" id="KW-0472">Membrane</keyword>
<proteinExistence type="predicted"/>
<evidence type="ECO:0000256" key="2">
    <source>
        <dbReference type="SAM" id="Phobius"/>
    </source>
</evidence>
<evidence type="ECO:0000313" key="4">
    <source>
        <dbReference type="Proteomes" id="UP001291309"/>
    </source>
</evidence>
<dbReference type="NCBIfam" id="NF033768">
    <property type="entry name" value="myxo_SS_tail"/>
    <property type="match status" value="1"/>
</dbReference>
<sequence length="480" mass="51150">MEETAWNLEPVSGVQPDVHDALDTDLDAYLDRELFIQPATEVKPATVEKPAELLHGVLALAAEEEQWLRTLPAPEEPAENSKDLESGDCLVPEHLKPKPSPVVSAAAPVASPVPQATLPGLAMMPLPEQPWSPPMAPVAVAPEPVHRSRWLVAGALVGAGVVGVLAAGLLWMSPSSLTERAEVTPVPVAPAPESVLFVENSPLPRQSEPTLVDWSESAQGVVGVSAGALPGPVVPGQELAPQVSAPPVIVPEVPVSIPPAEVARTSEPEPASVKAEPVAPREPVQARRVPAEPRPQPRRLIEDPSLAEAEEEPPFIAQQQPAPAPVAVAKATPASPAPRKKDGYSEYDEEFARELGFTDDAPAHAPESKGPKAVYIPPAPGVNLPEKLTPQDIQQVVVANQPAIVSCLRRFKDSVPEGSGGKFVMRWFVHADGSTYGTMMETSALRGTPLATCLEGLVRGWKFPKHRVQQQEPVRFPFTF</sequence>
<evidence type="ECO:0000313" key="3">
    <source>
        <dbReference type="EMBL" id="MDY7226033.1"/>
    </source>
</evidence>
<dbReference type="RefSeq" id="WP_321544754.1">
    <property type="nucleotide sequence ID" value="NZ_JAXIVS010000002.1"/>
</dbReference>
<accession>A0ABU5GZS5</accession>
<feature type="compositionally biased region" description="Low complexity" evidence="1">
    <location>
        <begin position="314"/>
        <end position="334"/>
    </location>
</feature>
<dbReference type="Proteomes" id="UP001291309">
    <property type="component" value="Unassembled WGS sequence"/>
</dbReference>
<organism evidence="3 4">
    <name type="scientific">Hyalangium rubrum</name>
    <dbReference type="NCBI Taxonomy" id="3103134"/>
    <lineage>
        <taxon>Bacteria</taxon>
        <taxon>Pseudomonadati</taxon>
        <taxon>Myxococcota</taxon>
        <taxon>Myxococcia</taxon>
        <taxon>Myxococcales</taxon>
        <taxon>Cystobacterineae</taxon>
        <taxon>Archangiaceae</taxon>
        <taxon>Hyalangium</taxon>
    </lineage>
</organism>
<comment type="caution">
    <text evidence="3">The sequence shown here is derived from an EMBL/GenBank/DDBJ whole genome shotgun (WGS) entry which is preliminary data.</text>
</comment>
<reference evidence="3 4" key="1">
    <citation type="submission" date="2023-12" db="EMBL/GenBank/DDBJ databases">
        <title>the genome sequence of Hyalangium sp. s54d21.</title>
        <authorList>
            <person name="Zhang X."/>
        </authorList>
    </citation>
    <scope>NUCLEOTIDE SEQUENCE [LARGE SCALE GENOMIC DNA]</scope>
    <source>
        <strain evidence="4">s54d21</strain>
    </source>
</reference>
<name>A0ABU5GZS5_9BACT</name>
<protein>
    <submittedName>
        <fullName evidence="3">AgmX/PglI C-terminal domain-containing protein</fullName>
    </submittedName>
</protein>
<dbReference type="EMBL" id="JAXIVS010000002">
    <property type="protein sequence ID" value="MDY7226033.1"/>
    <property type="molecule type" value="Genomic_DNA"/>
</dbReference>
<keyword evidence="4" id="KW-1185">Reference proteome</keyword>
<evidence type="ECO:0000256" key="1">
    <source>
        <dbReference type="SAM" id="MobiDB-lite"/>
    </source>
</evidence>
<dbReference type="InterPro" id="IPR049806">
    <property type="entry name" value="MasK-like_C"/>
</dbReference>
<gene>
    <name evidence="3" type="ORF">SYV04_06545</name>
</gene>
<keyword evidence="2" id="KW-1133">Transmembrane helix</keyword>
<feature type="region of interest" description="Disordered" evidence="1">
    <location>
        <begin position="261"/>
        <end position="347"/>
    </location>
</feature>
<keyword evidence="2" id="KW-0812">Transmembrane</keyword>
<feature type="transmembrane region" description="Helical" evidence="2">
    <location>
        <begin position="150"/>
        <end position="172"/>
    </location>
</feature>